<sequence length="183" mass="21434">MPRQRLIRDSNRIFVSVKDEPTPFGMKKLSVSNNTDSDRVSITLTRKLYCRREPSRVSDEQNTTLNYRAKCNIDRHTKKCEWNSHPVEGRRFARLQIMLGQEEGEVQEPAEHGERNSALPHQAPMVEIGRTRSYQEKLGRNKKMIHKYDEPVTSKYSTENKEKDEKKEHGQTPNRMTILQVPK</sequence>
<protein>
    <submittedName>
        <fullName evidence="2">Uncharacterized protein</fullName>
    </submittedName>
</protein>
<evidence type="ECO:0000313" key="3">
    <source>
        <dbReference type="Proteomes" id="UP001177003"/>
    </source>
</evidence>
<dbReference type="AlphaFoldDB" id="A0AA36EE26"/>
<dbReference type="Proteomes" id="UP001177003">
    <property type="component" value="Chromosome 7"/>
</dbReference>
<feature type="compositionally biased region" description="Basic and acidic residues" evidence="1">
    <location>
        <begin position="129"/>
        <end position="139"/>
    </location>
</feature>
<dbReference type="EMBL" id="OX465083">
    <property type="protein sequence ID" value="CAI9292828.1"/>
    <property type="molecule type" value="Genomic_DNA"/>
</dbReference>
<feature type="region of interest" description="Disordered" evidence="1">
    <location>
        <begin position="127"/>
        <end position="183"/>
    </location>
</feature>
<keyword evidence="3" id="KW-1185">Reference proteome</keyword>
<gene>
    <name evidence="2" type="ORF">LSALG_LOCUS31874</name>
</gene>
<feature type="compositionally biased region" description="Basic and acidic residues" evidence="1">
    <location>
        <begin position="146"/>
        <end position="170"/>
    </location>
</feature>
<reference evidence="2" key="1">
    <citation type="submission" date="2023-04" db="EMBL/GenBank/DDBJ databases">
        <authorList>
            <person name="Vijverberg K."/>
            <person name="Xiong W."/>
            <person name="Schranz E."/>
        </authorList>
    </citation>
    <scope>NUCLEOTIDE SEQUENCE</scope>
</reference>
<accession>A0AA36EE26</accession>
<proteinExistence type="predicted"/>
<evidence type="ECO:0000256" key="1">
    <source>
        <dbReference type="SAM" id="MobiDB-lite"/>
    </source>
</evidence>
<organism evidence="2 3">
    <name type="scientific">Lactuca saligna</name>
    <name type="common">Willowleaf lettuce</name>
    <dbReference type="NCBI Taxonomy" id="75948"/>
    <lineage>
        <taxon>Eukaryota</taxon>
        <taxon>Viridiplantae</taxon>
        <taxon>Streptophyta</taxon>
        <taxon>Embryophyta</taxon>
        <taxon>Tracheophyta</taxon>
        <taxon>Spermatophyta</taxon>
        <taxon>Magnoliopsida</taxon>
        <taxon>eudicotyledons</taxon>
        <taxon>Gunneridae</taxon>
        <taxon>Pentapetalae</taxon>
        <taxon>asterids</taxon>
        <taxon>campanulids</taxon>
        <taxon>Asterales</taxon>
        <taxon>Asteraceae</taxon>
        <taxon>Cichorioideae</taxon>
        <taxon>Cichorieae</taxon>
        <taxon>Lactucinae</taxon>
        <taxon>Lactuca</taxon>
    </lineage>
</organism>
<evidence type="ECO:0000313" key="2">
    <source>
        <dbReference type="EMBL" id="CAI9292828.1"/>
    </source>
</evidence>
<name>A0AA36EE26_LACSI</name>